<organism evidence="9 10">
    <name type="scientific">Bacillus paranthracis</name>
    <dbReference type="NCBI Taxonomy" id="2026186"/>
    <lineage>
        <taxon>Bacteria</taxon>
        <taxon>Bacillati</taxon>
        <taxon>Bacillota</taxon>
        <taxon>Bacilli</taxon>
        <taxon>Bacillales</taxon>
        <taxon>Bacillaceae</taxon>
        <taxon>Bacillus</taxon>
        <taxon>Bacillus cereus group</taxon>
    </lineage>
</organism>
<dbReference type="InterPro" id="IPR045324">
    <property type="entry name" value="Small_multidrug_res"/>
</dbReference>
<accession>A0AAJ1NE12</accession>
<dbReference type="InterPro" id="IPR037185">
    <property type="entry name" value="EmrE-like"/>
</dbReference>
<evidence type="ECO:0000256" key="6">
    <source>
        <dbReference type="ARBA" id="ARBA00023136"/>
    </source>
</evidence>
<proteinExistence type="inferred from homology"/>
<dbReference type="InterPro" id="IPR000390">
    <property type="entry name" value="Small_drug/metabolite_transptr"/>
</dbReference>
<evidence type="ECO:0000256" key="8">
    <source>
        <dbReference type="SAM" id="Phobius"/>
    </source>
</evidence>
<dbReference type="Proteomes" id="UP001216801">
    <property type="component" value="Unassembled WGS sequence"/>
</dbReference>
<evidence type="ECO:0000256" key="3">
    <source>
        <dbReference type="ARBA" id="ARBA00022475"/>
    </source>
</evidence>
<dbReference type="Gene3D" id="1.10.3730.20">
    <property type="match status" value="1"/>
</dbReference>
<keyword evidence="5 8" id="KW-1133">Transmembrane helix</keyword>
<dbReference type="EMBL" id="JARPRR010000014">
    <property type="protein sequence ID" value="MDG0954570.1"/>
    <property type="molecule type" value="Genomic_DNA"/>
</dbReference>
<dbReference type="PANTHER" id="PTHR30561:SF1">
    <property type="entry name" value="MULTIDRUG TRANSPORTER EMRE"/>
    <property type="match status" value="1"/>
</dbReference>
<comment type="subcellular location">
    <subcellularLocation>
        <location evidence="1 7">Cell membrane</location>
        <topology evidence="1 7">Multi-pass membrane protein</topology>
    </subcellularLocation>
</comment>
<gene>
    <name evidence="9" type="ORF">P6U19_18435</name>
</gene>
<dbReference type="GO" id="GO:0005886">
    <property type="term" value="C:plasma membrane"/>
    <property type="evidence" value="ECO:0007669"/>
    <property type="project" value="UniProtKB-SubCell"/>
</dbReference>
<feature type="transmembrane region" description="Helical" evidence="8">
    <location>
        <begin position="33"/>
        <end position="51"/>
    </location>
</feature>
<name>A0AAJ1NE12_9BACI</name>
<dbReference type="SUPFAM" id="SSF103481">
    <property type="entry name" value="Multidrug resistance efflux transporter EmrE"/>
    <property type="match status" value="1"/>
</dbReference>
<reference evidence="9" key="1">
    <citation type="submission" date="2023-03" db="EMBL/GenBank/DDBJ databases">
        <title>Genetic diversity of Bacillus cereus sensu lato isolates from Slovenia.</title>
        <authorList>
            <person name="Abdelli M."/>
        </authorList>
    </citation>
    <scope>NUCLEOTIDE SEQUENCE</scope>
    <source>
        <strain evidence="9">SIBC39</strain>
    </source>
</reference>
<dbReference type="AlphaFoldDB" id="A0AAJ1NE12"/>
<evidence type="ECO:0000256" key="2">
    <source>
        <dbReference type="ARBA" id="ARBA00022448"/>
    </source>
</evidence>
<evidence type="ECO:0000256" key="4">
    <source>
        <dbReference type="ARBA" id="ARBA00022692"/>
    </source>
</evidence>
<evidence type="ECO:0000256" key="5">
    <source>
        <dbReference type="ARBA" id="ARBA00022989"/>
    </source>
</evidence>
<feature type="transmembrane region" description="Helical" evidence="8">
    <location>
        <begin position="58"/>
        <end position="79"/>
    </location>
</feature>
<evidence type="ECO:0000256" key="7">
    <source>
        <dbReference type="RuleBase" id="RU003942"/>
    </source>
</evidence>
<dbReference type="GO" id="GO:0022857">
    <property type="term" value="F:transmembrane transporter activity"/>
    <property type="evidence" value="ECO:0007669"/>
    <property type="project" value="InterPro"/>
</dbReference>
<dbReference type="RefSeq" id="WP_041184198.1">
    <property type="nucleotide sequence ID" value="NZ_CP040515.1"/>
</dbReference>
<protein>
    <submittedName>
        <fullName evidence="9">Multidrug efflux SMR transporter</fullName>
    </submittedName>
</protein>
<feature type="transmembrane region" description="Helical" evidence="8">
    <location>
        <begin position="85"/>
        <end position="103"/>
    </location>
</feature>
<keyword evidence="6 8" id="KW-0472">Membrane</keyword>
<comment type="caution">
    <text evidence="9">The sequence shown here is derived from an EMBL/GenBank/DDBJ whole genome shotgun (WGS) entry which is preliminary data.</text>
</comment>
<evidence type="ECO:0000313" key="9">
    <source>
        <dbReference type="EMBL" id="MDG0954570.1"/>
    </source>
</evidence>
<evidence type="ECO:0000313" key="10">
    <source>
        <dbReference type="Proteomes" id="UP001216801"/>
    </source>
</evidence>
<sequence length="113" mass="12142">MKSYIALAIAIITEVFATSMLKMSEAFTNLLPSIGVILGFGLSFYFVSLALKTIPLSIGYAIWSGVGTVLTALIGVLVWDEHFNVFIFGGIVTIIVGVVLVNSQGKSEVENQR</sequence>
<keyword evidence="2" id="KW-0813">Transport</keyword>
<keyword evidence="4 7" id="KW-0812">Transmembrane</keyword>
<keyword evidence="3" id="KW-1003">Cell membrane</keyword>
<dbReference type="PANTHER" id="PTHR30561">
    <property type="entry name" value="SMR FAMILY PROTON-DEPENDENT DRUG EFFLUX TRANSPORTER SUGE"/>
    <property type="match status" value="1"/>
</dbReference>
<dbReference type="FunFam" id="1.10.3730.20:FF:000001">
    <property type="entry name" value="Quaternary ammonium compound resistance transporter SugE"/>
    <property type="match status" value="1"/>
</dbReference>
<dbReference type="Pfam" id="PF00893">
    <property type="entry name" value="Multi_Drug_Res"/>
    <property type="match status" value="1"/>
</dbReference>
<comment type="similarity">
    <text evidence="7">Belongs to the drug/metabolite transporter (DMT) superfamily. Small multidrug resistance (SMR) (TC 2.A.7.1) family.</text>
</comment>
<evidence type="ECO:0000256" key="1">
    <source>
        <dbReference type="ARBA" id="ARBA00004651"/>
    </source>
</evidence>